<evidence type="ECO:0000313" key="2">
    <source>
        <dbReference type="Proteomes" id="UP000324222"/>
    </source>
</evidence>
<organism evidence="1 2">
    <name type="scientific">Portunus trituberculatus</name>
    <name type="common">Swimming crab</name>
    <name type="synonym">Neptunus trituberculatus</name>
    <dbReference type="NCBI Taxonomy" id="210409"/>
    <lineage>
        <taxon>Eukaryota</taxon>
        <taxon>Metazoa</taxon>
        <taxon>Ecdysozoa</taxon>
        <taxon>Arthropoda</taxon>
        <taxon>Crustacea</taxon>
        <taxon>Multicrustacea</taxon>
        <taxon>Malacostraca</taxon>
        <taxon>Eumalacostraca</taxon>
        <taxon>Eucarida</taxon>
        <taxon>Decapoda</taxon>
        <taxon>Pleocyemata</taxon>
        <taxon>Brachyura</taxon>
        <taxon>Eubrachyura</taxon>
        <taxon>Portunoidea</taxon>
        <taxon>Portunidae</taxon>
        <taxon>Portuninae</taxon>
        <taxon>Portunus</taxon>
    </lineage>
</organism>
<proteinExistence type="predicted"/>
<dbReference type="AlphaFoldDB" id="A0A5B7DLR5"/>
<evidence type="ECO:0000313" key="1">
    <source>
        <dbReference type="EMBL" id="MPC21984.1"/>
    </source>
</evidence>
<name>A0A5B7DLR5_PORTR</name>
<dbReference type="EMBL" id="VSRR010001039">
    <property type="protein sequence ID" value="MPC21984.1"/>
    <property type="molecule type" value="Genomic_DNA"/>
</dbReference>
<dbReference type="Proteomes" id="UP000324222">
    <property type="component" value="Unassembled WGS sequence"/>
</dbReference>
<gene>
    <name evidence="1" type="ORF">E2C01_014988</name>
</gene>
<comment type="caution">
    <text evidence="1">The sequence shown here is derived from an EMBL/GenBank/DDBJ whole genome shotgun (WGS) entry which is preliminary data.</text>
</comment>
<protein>
    <submittedName>
        <fullName evidence="1">Uncharacterized protein</fullName>
    </submittedName>
</protein>
<accession>A0A5B7DLR5</accession>
<reference evidence="1 2" key="1">
    <citation type="submission" date="2019-05" db="EMBL/GenBank/DDBJ databases">
        <title>Another draft genome of Portunus trituberculatus and its Hox gene families provides insights of decapod evolution.</title>
        <authorList>
            <person name="Jeong J.-H."/>
            <person name="Song I."/>
            <person name="Kim S."/>
            <person name="Choi T."/>
            <person name="Kim D."/>
            <person name="Ryu S."/>
            <person name="Kim W."/>
        </authorList>
    </citation>
    <scope>NUCLEOTIDE SEQUENCE [LARGE SCALE GENOMIC DNA]</scope>
    <source>
        <tissue evidence="1">Muscle</tissue>
    </source>
</reference>
<keyword evidence="2" id="KW-1185">Reference proteome</keyword>
<sequence>MLRKKAQPHYIMLLVAGGYRQGGDGQILDGVGAGREWARSGAMIGGEGRRTEQERNSDW</sequence>